<evidence type="ECO:0000313" key="2">
    <source>
        <dbReference type="EMBL" id="KJZ70578.1"/>
    </source>
</evidence>
<name>A0A0F7ZS16_9HYPO</name>
<proteinExistence type="predicted"/>
<dbReference type="Proteomes" id="UP000054481">
    <property type="component" value="Unassembled WGS sequence"/>
</dbReference>
<gene>
    <name evidence="2" type="ORF">HIM_10046</name>
</gene>
<dbReference type="EMBL" id="KQ030618">
    <property type="protein sequence ID" value="KJZ70578.1"/>
    <property type="molecule type" value="Genomic_DNA"/>
</dbReference>
<protein>
    <submittedName>
        <fullName evidence="2">Uncharacterized protein</fullName>
    </submittedName>
</protein>
<feature type="chain" id="PRO_5002526239" evidence="1">
    <location>
        <begin position="20"/>
        <end position="112"/>
    </location>
</feature>
<keyword evidence="3" id="KW-1185">Reference proteome</keyword>
<keyword evidence="1" id="KW-0732">Signal</keyword>
<dbReference type="AlphaFoldDB" id="A0A0F7ZS16"/>
<evidence type="ECO:0000313" key="3">
    <source>
        <dbReference type="Proteomes" id="UP000054481"/>
    </source>
</evidence>
<accession>A0A0F7ZS16</accession>
<sequence>MLFKQFLVAALFTLGSVTALEANQDDAAIVARGIDDIKVEPRDVDDIAIEARDVDDIEIEPRDLDGDEEGHLVARGEQSHRRRCRYGYRRYGPRCCSWRGRHGRRRHCYYRW</sequence>
<reference evidence="2 3" key="1">
    <citation type="journal article" date="2014" name="Genome Biol. Evol.">
        <title>Comparative genomics and transcriptomics analyses reveal divergent lifestyle features of nematode endoparasitic fungus Hirsutella minnesotensis.</title>
        <authorList>
            <person name="Lai Y."/>
            <person name="Liu K."/>
            <person name="Zhang X."/>
            <person name="Zhang X."/>
            <person name="Li K."/>
            <person name="Wang N."/>
            <person name="Shu C."/>
            <person name="Wu Y."/>
            <person name="Wang C."/>
            <person name="Bushley K.E."/>
            <person name="Xiang M."/>
            <person name="Liu X."/>
        </authorList>
    </citation>
    <scope>NUCLEOTIDE SEQUENCE [LARGE SCALE GENOMIC DNA]</scope>
    <source>
        <strain evidence="2 3">3608</strain>
    </source>
</reference>
<evidence type="ECO:0000256" key="1">
    <source>
        <dbReference type="SAM" id="SignalP"/>
    </source>
</evidence>
<organism evidence="2 3">
    <name type="scientific">Hirsutella minnesotensis 3608</name>
    <dbReference type="NCBI Taxonomy" id="1043627"/>
    <lineage>
        <taxon>Eukaryota</taxon>
        <taxon>Fungi</taxon>
        <taxon>Dikarya</taxon>
        <taxon>Ascomycota</taxon>
        <taxon>Pezizomycotina</taxon>
        <taxon>Sordariomycetes</taxon>
        <taxon>Hypocreomycetidae</taxon>
        <taxon>Hypocreales</taxon>
        <taxon>Ophiocordycipitaceae</taxon>
        <taxon>Hirsutella</taxon>
    </lineage>
</organism>
<dbReference type="OrthoDB" id="4912460at2759"/>
<feature type="signal peptide" evidence="1">
    <location>
        <begin position="1"/>
        <end position="19"/>
    </location>
</feature>